<evidence type="ECO:0000313" key="2">
    <source>
        <dbReference type="Proteomes" id="UP000215914"/>
    </source>
</evidence>
<proteinExistence type="predicted"/>
<reference evidence="2" key="1">
    <citation type="journal article" date="2017" name="Nature">
        <title>The sunflower genome provides insights into oil metabolism, flowering and Asterid evolution.</title>
        <authorList>
            <person name="Badouin H."/>
            <person name="Gouzy J."/>
            <person name="Grassa C.J."/>
            <person name="Murat F."/>
            <person name="Staton S.E."/>
            <person name="Cottret L."/>
            <person name="Lelandais-Briere C."/>
            <person name="Owens G.L."/>
            <person name="Carrere S."/>
            <person name="Mayjonade B."/>
            <person name="Legrand L."/>
            <person name="Gill N."/>
            <person name="Kane N.C."/>
            <person name="Bowers J.E."/>
            <person name="Hubner S."/>
            <person name="Bellec A."/>
            <person name="Berard A."/>
            <person name="Berges H."/>
            <person name="Blanchet N."/>
            <person name="Boniface M.C."/>
            <person name="Brunel D."/>
            <person name="Catrice O."/>
            <person name="Chaidir N."/>
            <person name="Claudel C."/>
            <person name="Donnadieu C."/>
            <person name="Faraut T."/>
            <person name="Fievet G."/>
            <person name="Helmstetter N."/>
            <person name="King M."/>
            <person name="Knapp S.J."/>
            <person name="Lai Z."/>
            <person name="Le Paslier M.C."/>
            <person name="Lippi Y."/>
            <person name="Lorenzon L."/>
            <person name="Mandel J.R."/>
            <person name="Marage G."/>
            <person name="Marchand G."/>
            <person name="Marquand E."/>
            <person name="Bret-Mestries E."/>
            <person name="Morien E."/>
            <person name="Nambeesan S."/>
            <person name="Nguyen T."/>
            <person name="Pegot-Espagnet P."/>
            <person name="Pouilly N."/>
            <person name="Raftis F."/>
            <person name="Sallet E."/>
            <person name="Schiex T."/>
            <person name="Thomas J."/>
            <person name="Vandecasteele C."/>
            <person name="Vares D."/>
            <person name="Vear F."/>
            <person name="Vautrin S."/>
            <person name="Crespi M."/>
            <person name="Mangin B."/>
            <person name="Burke J.M."/>
            <person name="Salse J."/>
            <person name="Munos S."/>
            <person name="Vincourt P."/>
            <person name="Rieseberg L.H."/>
            <person name="Langlade N.B."/>
        </authorList>
    </citation>
    <scope>NUCLEOTIDE SEQUENCE [LARGE SCALE GENOMIC DNA]</scope>
    <source>
        <strain evidence="2">cv. SF193</strain>
    </source>
</reference>
<sequence length="110" mass="12407">MLERALCWKGDATRLLCLHSIYRHGLKFYSSDEGRVQAISKVRETNMKNSRLAKYLHISLTGDDMYGGCKNMALSRLQLKNPSSMHSQLSQLISKLSRPCLHALTLGVVN</sequence>
<dbReference type="STRING" id="4232.A0A251SX17"/>
<evidence type="ECO:0000313" key="1">
    <source>
        <dbReference type="EMBL" id="OTG03390.1"/>
    </source>
</evidence>
<name>A0A251SX17_HELAN</name>
<dbReference type="Proteomes" id="UP000215914">
    <property type="component" value="Chromosome 13"/>
</dbReference>
<protein>
    <submittedName>
        <fullName evidence="1">Uncharacterized protein</fullName>
    </submittedName>
</protein>
<organism evidence="1 2">
    <name type="scientific">Helianthus annuus</name>
    <name type="common">Common sunflower</name>
    <dbReference type="NCBI Taxonomy" id="4232"/>
    <lineage>
        <taxon>Eukaryota</taxon>
        <taxon>Viridiplantae</taxon>
        <taxon>Streptophyta</taxon>
        <taxon>Embryophyta</taxon>
        <taxon>Tracheophyta</taxon>
        <taxon>Spermatophyta</taxon>
        <taxon>Magnoliopsida</taxon>
        <taxon>eudicotyledons</taxon>
        <taxon>Gunneridae</taxon>
        <taxon>Pentapetalae</taxon>
        <taxon>asterids</taxon>
        <taxon>campanulids</taxon>
        <taxon>Asterales</taxon>
        <taxon>Asteraceae</taxon>
        <taxon>Asteroideae</taxon>
        <taxon>Heliantheae alliance</taxon>
        <taxon>Heliantheae</taxon>
        <taxon>Helianthus</taxon>
    </lineage>
</organism>
<gene>
    <name evidence="1" type="ORF">HannXRQ_Chr13g0423521</name>
</gene>
<dbReference type="InParanoid" id="A0A251SX17"/>
<accession>A0A251SX17</accession>
<dbReference type="EMBL" id="CM007902">
    <property type="protein sequence ID" value="OTG03390.1"/>
    <property type="molecule type" value="Genomic_DNA"/>
</dbReference>
<dbReference type="AlphaFoldDB" id="A0A251SX17"/>
<keyword evidence="2" id="KW-1185">Reference proteome</keyword>